<dbReference type="AlphaFoldDB" id="A0A8S9GTE5"/>
<protein>
    <submittedName>
        <fullName evidence="1">Uncharacterized protein</fullName>
    </submittedName>
</protein>
<sequence>MLARSIPRLRLFERGVGSDVNFIILSATWTSSSRLIRRSITSMDGRAVGWRSRSKVLAALVIGIITPESMMVLPFVPSGKSSCGDGDESCFSSILFRTFLLPFKWKKMPFTRATSLPFIGKSRLGSPRFVAARAPQMNCKCCRRDEIWMELVLVVDRACNQSCGFEKCGELLGSLVIIKNCLPTWACLGLGYCELVETKRCRMFDRAFFAWMTRGRCIQAIVGGGYRPSFVFTLFNVTYEKVSHWYYSSSKARGVFMFKFSVRASCSPLKLRLWLFDPDPGESSLRSGNIQIVRWKIQEHLEILGDLIVFMAWEVIISKEMSSFLSNMSVSSSRDVDFILFARYKATEDTLFHYRDDVNSYSLKSGTNDYPPSSSSEVMRLENGKVFYIERSSSLEGERQVLVVVVLQLVSSRLWRSGVFLIDLEQDISFIGLEQDISFIGLEQDISFVGLERDIDFVQISSYEDELLFLFVSMSSLGSHLRKRVPFENLIQSFSLNKSRGGSSVLVIVFLFVAIFLV</sequence>
<organism evidence="1 2">
    <name type="scientific">Brassica cretica</name>
    <name type="common">Mustard</name>
    <dbReference type="NCBI Taxonomy" id="69181"/>
    <lineage>
        <taxon>Eukaryota</taxon>
        <taxon>Viridiplantae</taxon>
        <taxon>Streptophyta</taxon>
        <taxon>Embryophyta</taxon>
        <taxon>Tracheophyta</taxon>
        <taxon>Spermatophyta</taxon>
        <taxon>Magnoliopsida</taxon>
        <taxon>eudicotyledons</taxon>
        <taxon>Gunneridae</taxon>
        <taxon>Pentapetalae</taxon>
        <taxon>rosids</taxon>
        <taxon>malvids</taxon>
        <taxon>Brassicales</taxon>
        <taxon>Brassicaceae</taxon>
        <taxon>Brassiceae</taxon>
        <taxon>Brassica</taxon>
    </lineage>
</organism>
<evidence type="ECO:0000313" key="1">
    <source>
        <dbReference type="EMBL" id="KAF2549901.1"/>
    </source>
</evidence>
<gene>
    <name evidence="1" type="ORF">F2Q68_00034956</name>
</gene>
<evidence type="ECO:0000313" key="2">
    <source>
        <dbReference type="Proteomes" id="UP000712281"/>
    </source>
</evidence>
<proteinExistence type="predicted"/>
<reference evidence="1" key="1">
    <citation type="submission" date="2019-12" db="EMBL/GenBank/DDBJ databases">
        <title>Genome sequencing and annotation of Brassica cretica.</title>
        <authorList>
            <person name="Studholme D.J."/>
            <person name="Sarris P.F."/>
        </authorList>
    </citation>
    <scope>NUCLEOTIDE SEQUENCE</scope>
    <source>
        <strain evidence="1">PFS-001/15</strain>
        <tissue evidence="1">Leaf</tissue>
    </source>
</reference>
<accession>A0A8S9GTE5</accession>
<name>A0A8S9GTE5_BRACR</name>
<comment type="caution">
    <text evidence="1">The sequence shown here is derived from an EMBL/GenBank/DDBJ whole genome shotgun (WGS) entry which is preliminary data.</text>
</comment>
<dbReference type="Proteomes" id="UP000712281">
    <property type="component" value="Unassembled WGS sequence"/>
</dbReference>
<dbReference type="EMBL" id="QGKW02001988">
    <property type="protein sequence ID" value="KAF2549901.1"/>
    <property type="molecule type" value="Genomic_DNA"/>
</dbReference>